<feature type="chain" id="PRO_5015479573" description="CFEM domain-containing protein" evidence="17">
    <location>
        <begin position="22"/>
        <end position="423"/>
    </location>
</feature>
<dbReference type="AlphaFoldDB" id="A0A2T3A3A0"/>
<dbReference type="GO" id="GO:0098552">
    <property type="term" value="C:side of membrane"/>
    <property type="evidence" value="ECO:0007669"/>
    <property type="project" value="UniProtKB-KW"/>
</dbReference>
<evidence type="ECO:0000313" key="19">
    <source>
        <dbReference type="EMBL" id="PSR82139.1"/>
    </source>
</evidence>
<comment type="caution">
    <text evidence="14">Lacks conserved residue(s) required for the propagation of feature annotation.</text>
</comment>
<dbReference type="GO" id="GO:0005576">
    <property type="term" value="C:extracellular region"/>
    <property type="evidence" value="ECO:0007669"/>
    <property type="project" value="UniProtKB-SubCell"/>
</dbReference>
<feature type="transmembrane region" description="Helical" evidence="16">
    <location>
        <begin position="294"/>
        <end position="315"/>
    </location>
</feature>
<keyword evidence="5" id="KW-0964">Secreted</keyword>
<dbReference type="SMART" id="SM00747">
    <property type="entry name" value="CFEM"/>
    <property type="match status" value="1"/>
</dbReference>
<evidence type="ECO:0000256" key="5">
    <source>
        <dbReference type="ARBA" id="ARBA00022525"/>
    </source>
</evidence>
<evidence type="ECO:0000256" key="17">
    <source>
        <dbReference type="SAM" id="SignalP"/>
    </source>
</evidence>
<dbReference type="OrthoDB" id="5278984at2759"/>
<feature type="signal peptide" evidence="17">
    <location>
        <begin position="1"/>
        <end position="21"/>
    </location>
</feature>
<keyword evidence="6" id="KW-0336">GPI-anchor</keyword>
<evidence type="ECO:0000256" key="14">
    <source>
        <dbReference type="PROSITE-ProRule" id="PRU01356"/>
    </source>
</evidence>
<dbReference type="PANTHER" id="PTHR33048">
    <property type="entry name" value="PTH11-LIKE INTEGRAL MEMBRANE PROTEIN (AFU_ORTHOLOGUE AFUA_5G11245)"/>
    <property type="match status" value="1"/>
</dbReference>
<keyword evidence="7 16" id="KW-0812">Transmembrane</keyword>
<feature type="transmembrane region" description="Helical" evidence="16">
    <location>
        <begin position="258"/>
        <end position="282"/>
    </location>
</feature>
<evidence type="ECO:0000259" key="18">
    <source>
        <dbReference type="PROSITE" id="PS52012"/>
    </source>
</evidence>
<gene>
    <name evidence="19" type="ORF">BD289DRAFT_412328</name>
</gene>
<keyword evidence="6" id="KW-0325">Glycoprotein</keyword>
<keyword evidence="11 14" id="KW-1015">Disulfide bond</keyword>
<feature type="region of interest" description="Disordered" evidence="15">
    <location>
        <begin position="371"/>
        <end position="407"/>
    </location>
</feature>
<keyword evidence="12" id="KW-0449">Lipoprotein</keyword>
<dbReference type="InterPro" id="IPR049326">
    <property type="entry name" value="Rhodopsin_dom_fungi"/>
</dbReference>
<evidence type="ECO:0000256" key="4">
    <source>
        <dbReference type="ARBA" id="ARBA00010031"/>
    </source>
</evidence>
<dbReference type="PANTHER" id="PTHR33048:SF47">
    <property type="entry name" value="INTEGRAL MEMBRANE PROTEIN-RELATED"/>
    <property type="match status" value="1"/>
</dbReference>
<evidence type="ECO:0000256" key="6">
    <source>
        <dbReference type="ARBA" id="ARBA00022622"/>
    </source>
</evidence>
<evidence type="ECO:0000256" key="7">
    <source>
        <dbReference type="ARBA" id="ARBA00022692"/>
    </source>
</evidence>
<evidence type="ECO:0000256" key="16">
    <source>
        <dbReference type="SAM" id="Phobius"/>
    </source>
</evidence>
<evidence type="ECO:0000256" key="3">
    <source>
        <dbReference type="ARBA" id="ARBA00004613"/>
    </source>
</evidence>
<keyword evidence="9 16" id="KW-1133">Transmembrane helix</keyword>
<keyword evidence="10 16" id="KW-0472">Membrane</keyword>
<evidence type="ECO:0000256" key="1">
    <source>
        <dbReference type="ARBA" id="ARBA00004141"/>
    </source>
</evidence>
<dbReference type="InterPro" id="IPR052337">
    <property type="entry name" value="SAT4-like"/>
</dbReference>
<accession>A0A2T3A3A0</accession>
<dbReference type="EMBL" id="KZ678486">
    <property type="protein sequence ID" value="PSR82139.1"/>
    <property type="molecule type" value="Genomic_DNA"/>
</dbReference>
<feature type="compositionally biased region" description="Polar residues" evidence="15">
    <location>
        <begin position="377"/>
        <end position="390"/>
    </location>
</feature>
<evidence type="ECO:0000256" key="2">
    <source>
        <dbReference type="ARBA" id="ARBA00004589"/>
    </source>
</evidence>
<evidence type="ECO:0000256" key="12">
    <source>
        <dbReference type="ARBA" id="ARBA00023288"/>
    </source>
</evidence>
<comment type="subcellular location">
    <subcellularLocation>
        <location evidence="2">Membrane</location>
        <topology evidence="2">Lipid-anchor</topology>
        <topology evidence="2">GPI-anchor</topology>
    </subcellularLocation>
    <subcellularLocation>
        <location evidence="1">Membrane</location>
        <topology evidence="1">Multi-pass membrane protein</topology>
    </subcellularLocation>
    <subcellularLocation>
        <location evidence="3">Secreted</location>
    </subcellularLocation>
</comment>
<evidence type="ECO:0000256" key="13">
    <source>
        <dbReference type="ARBA" id="ARBA00038359"/>
    </source>
</evidence>
<organism evidence="19 20">
    <name type="scientific">Coniella lustricola</name>
    <dbReference type="NCBI Taxonomy" id="2025994"/>
    <lineage>
        <taxon>Eukaryota</taxon>
        <taxon>Fungi</taxon>
        <taxon>Dikarya</taxon>
        <taxon>Ascomycota</taxon>
        <taxon>Pezizomycotina</taxon>
        <taxon>Sordariomycetes</taxon>
        <taxon>Sordariomycetidae</taxon>
        <taxon>Diaporthales</taxon>
        <taxon>Schizoparmaceae</taxon>
        <taxon>Coniella</taxon>
    </lineage>
</organism>
<proteinExistence type="inferred from homology"/>
<dbReference type="InterPro" id="IPR008427">
    <property type="entry name" value="Extracellular_membr_CFEM_dom"/>
</dbReference>
<name>A0A2T3A3A0_9PEZI</name>
<feature type="domain" description="CFEM" evidence="18">
    <location>
        <begin position="1"/>
        <end position="121"/>
    </location>
</feature>
<comment type="similarity">
    <text evidence="13">Belongs to the SAT4 family.</text>
</comment>
<dbReference type="Pfam" id="PF20684">
    <property type="entry name" value="Fung_rhodopsin"/>
    <property type="match status" value="1"/>
</dbReference>
<dbReference type="InParanoid" id="A0A2T3A3A0"/>
<dbReference type="Proteomes" id="UP000241462">
    <property type="component" value="Unassembled WGS sequence"/>
</dbReference>
<keyword evidence="20" id="KW-1185">Reference proteome</keyword>
<comment type="similarity">
    <text evidence="4">Belongs to the RBT5 family.</text>
</comment>
<dbReference type="PROSITE" id="PS52012">
    <property type="entry name" value="CFEM"/>
    <property type="match status" value="1"/>
</dbReference>
<reference evidence="19 20" key="1">
    <citation type="journal article" date="2018" name="Mycol. Prog.">
        <title>Coniella lustricola, a new species from submerged detritus.</title>
        <authorList>
            <person name="Raudabaugh D.B."/>
            <person name="Iturriaga T."/>
            <person name="Carver A."/>
            <person name="Mondo S."/>
            <person name="Pangilinan J."/>
            <person name="Lipzen A."/>
            <person name="He G."/>
            <person name="Amirebrahimi M."/>
            <person name="Grigoriev I.V."/>
            <person name="Miller A.N."/>
        </authorList>
    </citation>
    <scope>NUCLEOTIDE SEQUENCE [LARGE SCALE GENOMIC DNA]</scope>
    <source>
        <strain evidence="19 20">B22-T-1</strain>
    </source>
</reference>
<feature type="transmembrane region" description="Helical" evidence="16">
    <location>
        <begin position="217"/>
        <end position="238"/>
    </location>
</feature>
<keyword evidence="8 17" id="KW-0732">Signal</keyword>
<feature type="transmembrane region" description="Helical" evidence="16">
    <location>
        <begin position="139"/>
        <end position="162"/>
    </location>
</feature>
<evidence type="ECO:0000256" key="15">
    <source>
        <dbReference type="SAM" id="MobiDB-lite"/>
    </source>
</evidence>
<evidence type="ECO:0000256" key="9">
    <source>
        <dbReference type="ARBA" id="ARBA00022989"/>
    </source>
</evidence>
<feature type="transmembrane region" description="Helical" evidence="16">
    <location>
        <begin position="182"/>
        <end position="205"/>
    </location>
</feature>
<evidence type="ECO:0000313" key="20">
    <source>
        <dbReference type="Proteomes" id="UP000241462"/>
    </source>
</evidence>
<dbReference type="STRING" id="2025994.A0A2T3A3A0"/>
<evidence type="ECO:0000256" key="11">
    <source>
        <dbReference type="ARBA" id="ARBA00023157"/>
    </source>
</evidence>
<protein>
    <recommendedName>
        <fullName evidence="18">CFEM domain-containing protein</fullName>
    </recommendedName>
</protein>
<feature type="transmembrane region" description="Helical" evidence="16">
    <location>
        <begin position="106"/>
        <end position="127"/>
    </location>
</feature>
<dbReference type="Pfam" id="PF05730">
    <property type="entry name" value="CFEM"/>
    <property type="match status" value="1"/>
</dbReference>
<feature type="disulfide bond" evidence="14">
    <location>
        <begin position="61"/>
        <end position="94"/>
    </location>
</feature>
<sequence>MRSEALLTILLACSIVGTTVAQSIADLLAELPSCGLPCIEAGVISAACSVTNTTLLEGCLCTNNTALSSMSTCVQTSCQFSDQVTTVGLLTTTCADYPIPSRVNDIRAAAAAALALSVVVVSMRCAARVHRTGRMWSDDWTAAIAALLLAVGASLELASAQLGFGLHYWDVAVANATVLLQMFYALEIIYTWIKLLAKASIVVLYMRVFPSRPFHMACYACLCYCCLSGISFSFAIAFQCQPVSAVWNRFIDGKCLDVNAIGYAGAVLSIFEDIVLVLLPIPELRKLQISSKQRAGVGLMFGLASFATITSIIRLNYIVQFSNTYDTTYDDVNTVVWSMIEATCIIVCGSLPPLRPWVGNLLTATINTATKGRDQGQSDSFGKPNTSSAGRFSEIPEPGLSQNGTELTAWTATVWSETNKSRP</sequence>
<evidence type="ECO:0000256" key="8">
    <source>
        <dbReference type="ARBA" id="ARBA00022729"/>
    </source>
</evidence>
<evidence type="ECO:0000256" key="10">
    <source>
        <dbReference type="ARBA" id="ARBA00023136"/>
    </source>
</evidence>